<accession>A0A839E1H0</accession>
<comment type="caution">
    <text evidence="2">The sequence shown here is derived from an EMBL/GenBank/DDBJ whole genome shotgun (WGS) entry which is preliminary data.</text>
</comment>
<dbReference type="EMBL" id="JACGWZ010000005">
    <property type="protein sequence ID" value="MBA8826376.1"/>
    <property type="molecule type" value="Genomic_DNA"/>
</dbReference>
<reference evidence="2 3" key="1">
    <citation type="submission" date="2020-07" db="EMBL/GenBank/DDBJ databases">
        <title>Sequencing the genomes of 1000 actinobacteria strains.</title>
        <authorList>
            <person name="Klenk H.-P."/>
        </authorList>
    </citation>
    <scope>NUCLEOTIDE SEQUENCE [LARGE SCALE GENOMIC DNA]</scope>
    <source>
        <strain evidence="2 3">DSM 45975</strain>
    </source>
</reference>
<organism evidence="2 3">
    <name type="scientific">Halosaccharopolyspora lacisalsi</name>
    <dbReference type="NCBI Taxonomy" id="1000566"/>
    <lineage>
        <taxon>Bacteria</taxon>
        <taxon>Bacillati</taxon>
        <taxon>Actinomycetota</taxon>
        <taxon>Actinomycetes</taxon>
        <taxon>Pseudonocardiales</taxon>
        <taxon>Pseudonocardiaceae</taxon>
        <taxon>Halosaccharopolyspora</taxon>
    </lineage>
</organism>
<feature type="region of interest" description="Disordered" evidence="1">
    <location>
        <begin position="1"/>
        <end position="26"/>
    </location>
</feature>
<gene>
    <name evidence="2" type="ORF">FHX42_003752</name>
</gene>
<keyword evidence="3" id="KW-1185">Reference proteome</keyword>
<protein>
    <submittedName>
        <fullName evidence="2">Putative mycofactocin binding protein MftB</fullName>
    </submittedName>
</protein>
<proteinExistence type="predicted"/>
<evidence type="ECO:0000313" key="2">
    <source>
        <dbReference type="EMBL" id="MBA8826376.1"/>
    </source>
</evidence>
<dbReference type="RefSeq" id="WP_220480583.1">
    <property type="nucleotide sequence ID" value="NZ_JACGWZ010000005.1"/>
</dbReference>
<dbReference type="Proteomes" id="UP000569329">
    <property type="component" value="Unassembled WGS sequence"/>
</dbReference>
<sequence length="104" mass="11159">MSTEARSSGVAAAPEEPAPVFDPDGPYRLSPNVSLRPERFGALAYHFGTRKLSFMKTPQLVEIVRELTRHPSARSAVSHLSGAEQTSYLKALASLAHAGMIVPA</sequence>
<dbReference type="AlphaFoldDB" id="A0A839E1H0"/>
<dbReference type="InterPro" id="IPR023850">
    <property type="entry name" value="MftB"/>
</dbReference>
<evidence type="ECO:0000313" key="3">
    <source>
        <dbReference type="Proteomes" id="UP000569329"/>
    </source>
</evidence>
<evidence type="ECO:0000256" key="1">
    <source>
        <dbReference type="SAM" id="MobiDB-lite"/>
    </source>
</evidence>
<dbReference type="Pfam" id="PF26520">
    <property type="entry name" value="MftB_chaperone"/>
    <property type="match status" value="1"/>
</dbReference>
<name>A0A839E1H0_9PSEU</name>
<dbReference type="NCBIfam" id="TIGR03967">
    <property type="entry name" value="mycofact_MftB"/>
    <property type="match status" value="1"/>
</dbReference>